<proteinExistence type="predicted"/>
<evidence type="ECO:0000313" key="1">
    <source>
        <dbReference type="EMBL" id="KAH7245095.1"/>
    </source>
</evidence>
<dbReference type="EMBL" id="JAGPXF010000004">
    <property type="protein sequence ID" value="KAH7245095.1"/>
    <property type="molecule type" value="Genomic_DNA"/>
</dbReference>
<organism evidence="1 2">
    <name type="scientific">Fusarium tricinctum</name>
    <dbReference type="NCBI Taxonomy" id="61284"/>
    <lineage>
        <taxon>Eukaryota</taxon>
        <taxon>Fungi</taxon>
        <taxon>Dikarya</taxon>
        <taxon>Ascomycota</taxon>
        <taxon>Pezizomycotina</taxon>
        <taxon>Sordariomycetes</taxon>
        <taxon>Hypocreomycetidae</taxon>
        <taxon>Hypocreales</taxon>
        <taxon>Nectriaceae</taxon>
        <taxon>Fusarium</taxon>
        <taxon>Fusarium tricinctum species complex</taxon>
    </lineage>
</organism>
<gene>
    <name evidence="1" type="ORF">BKA59DRAFT_454165</name>
</gene>
<dbReference type="OrthoDB" id="5366606at2759"/>
<comment type="caution">
    <text evidence="1">The sequence shown here is derived from an EMBL/GenBank/DDBJ whole genome shotgun (WGS) entry which is preliminary data.</text>
</comment>
<evidence type="ECO:0000313" key="2">
    <source>
        <dbReference type="Proteomes" id="UP000813427"/>
    </source>
</evidence>
<dbReference type="AlphaFoldDB" id="A0A8K0RXH1"/>
<keyword evidence="2" id="KW-1185">Reference proteome</keyword>
<reference evidence="1" key="1">
    <citation type="journal article" date="2021" name="Nat. Commun.">
        <title>Genetic determinants of endophytism in the Arabidopsis root mycobiome.</title>
        <authorList>
            <person name="Mesny F."/>
            <person name="Miyauchi S."/>
            <person name="Thiergart T."/>
            <person name="Pickel B."/>
            <person name="Atanasova L."/>
            <person name="Karlsson M."/>
            <person name="Huettel B."/>
            <person name="Barry K.W."/>
            <person name="Haridas S."/>
            <person name="Chen C."/>
            <person name="Bauer D."/>
            <person name="Andreopoulos W."/>
            <person name="Pangilinan J."/>
            <person name="LaButti K."/>
            <person name="Riley R."/>
            <person name="Lipzen A."/>
            <person name="Clum A."/>
            <person name="Drula E."/>
            <person name="Henrissat B."/>
            <person name="Kohler A."/>
            <person name="Grigoriev I.V."/>
            <person name="Martin F.M."/>
            <person name="Hacquard S."/>
        </authorList>
    </citation>
    <scope>NUCLEOTIDE SEQUENCE</scope>
    <source>
        <strain evidence="1">MPI-SDFR-AT-0068</strain>
    </source>
</reference>
<accession>A0A8K0RXH1</accession>
<name>A0A8K0RXH1_9HYPO</name>
<protein>
    <submittedName>
        <fullName evidence="1">Uncharacterized protein</fullName>
    </submittedName>
</protein>
<dbReference type="Proteomes" id="UP000813427">
    <property type="component" value="Unassembled WGS sequence"/>
</dbReference>
<sequence>MSPSRFSIRLQKGITGGFAPPEPSAVYTIWKEPDSEVTISSWVREYGQPISENSTEKTVSLTQVNELVNELETILREIPIEDPQGSEDIYGLDIGLLWGSHDLEWSNGGPEGCGGGISSVRPTSEQKQSFKRAIGIIEEIVKLE</sequence>